<name>A0A9N8Z771_9GLOM</name>
<proteinExistence type="predicted"/>
<dbReference type="Proteomes" id="UP000789342">
    <property type="component" value="Unassembled WGS sequence"/>
</dbReference>
<evidence type="ECO:0000313" key="1">
    <source>
        <dbReference type="EMBL" id="CAG8480882.1"/>
    </source>
</evidence>
<sequence length="75" mass="8626">MEELPAEEDSVIIREELSMKSSEEVVIEKEVSIMTMDEELTESQVQQGKDILTKECDAFAQNHQEVPPMLDKEEK</sequence>
<keyword evidence="2" id="KW-1185">Reference proteome</keyword>
<evidence type="ECO:0000313" key="2">
    <source>
        <dbReference type="Proteomes" id="UP000789342"/>
    </source>
</evidence>
<reference evidence="1" key="1">
    <citation type="submission" date="2021-06" db="EMBL/GenBank/DDBJ databases">
        <authorList>
            <person name="Kallberg Y."/>
            <person name="Tangrot J."/>
            <person name="Rosling A."/>
        </authorList>
    </citation>
    <scope>NUCLEOTIDE SEQUENCE</scope>
    <source>
        <strain evidence="1">CL551</strain>
    </source>
</reference>
<dbReference type="AlphaFoldDB" id="A0A9N8Z771"/>
<gene>
    <name evidence="1" type="ORF">AMORRO_LOCUS2301</name>
</gene>
<comment type="caution">
    <text evidence="1">The sequence shown here is derived from an EMBL/GenBank/DDBJ whole genome shotgun (WGS) entry which is preliminary data.</text>
</comment>
<organism evidence="1 2">
    <name type="scientific">Acaulospora morrowiae</name>
    <dbReference type="NCBI Taxonomy" id="94023"/>
    <lineage>
        <taxon>Eukaryota</taxon>
        <taxon>Fungi</taxon>
        <taxon>Fungi incertae sedis</taxon>
        <taxon>Mucoromycota</taxon>
        <taxon>Glomeromycotina</taxon>
        <taxon>Glomeromycetes</taxon>
        <taxon>Diversisporales</taxon>
        <taxon>Acaulosporaceae</taxon>
        <taxon>Acaulospora</taxon>
    </lineage>
</organism>
<accession>A0A9N8Z771</accession>
<dbReference type="EMBL" id="CAJVPV010000950">
    <property type="protein sequence ID" value="CAG8480882.1"/>
    <property type="molecule type" value="Genomic_DNA"/>
</dbReference>
<protein>
    <submittedName>
        <fullName evidence="1">1316_t:CDS:1</fullName>
    </submittedName>
</protein>